<dbReference type="Pfam" id="PF13499">
    <property type="entry name" value="EF-hand_7"/>
    <property type="match status" value="1"/>
</dbReference>
<dbReference type="GO" id="GO:0005509">
    <property type="term" value="F:calcium ion binding"/>
    <property type="evidence" value="ECO:0007669"/>
    <property type="project" value="InterPro"/>
</dbReference>
<dbReference type="PANTHER" id="PTHR23055:SF167">
    <property type="entry name" value="EF-HAND DOMAIN-CONTAINING PROTEIN"/>
    <property type="match status" value="1"/>
</dbReference>
<dbReference type="PANTHER" id="PTHR23055">
    <property type="entry name" value="CALCIUM BINDING PROTEINS"/>
    <property type="match status" value="1"/>
</dbReference>
<evidence type="ECO:0000256" key="2">
    <source>
        <dbReference type="ARBA" id="ARBA00022737"/>
    </source>
</evidence>
<dbReference type="STRING" id="456900.A0A195CMG7"/>
<reference evidence="5 6" key="1">
    <citation type="submission" date="2016-03" db="EMBL/GenBank/DDBJ databases">
        <title>Cyphomyrmex costatus WGS genome.</title>
        <authorList>
            <person name="Nygaard S."/>
            <person name="Hu H."/>
            <person name="Boomsma J."/>
            <person name="Zhang G."/>
        </authorList>
    </citation>
    <scope>NUCLEOTIDE SEQUENCE [LARGE SCALE GENOMIC DNA]</scope>
    <source>
        <strain evidence="5">MS0001</strain>
        <tissue evidence="5">Whole body</tissue>
    </source>
</reference>
<name>A0A195CMG7_9HYME</name>
<protein>
    <submittedName>
        <fullName evidence="5">Kv channel-interacting protein 2</fullName>
    </submittedName>
</protein>
<dbReference type="EMBL" id="KQ977574">
    <property type="protein sequence ID" value="KYN01885.1"/>
    <property type="molecule type" value="Genomic_DNA"/>
</dbReference>
<dbReference type="InterPro" id="IPR011992">
    <property type="entry name" value="EF-hand-dom_pair"/>
</dbReference>
<evidence type="ECO:0000256" key="1">
    <source>
        <dbReference type="ARBA" id="ARBA00022723"/>
    </source>
</evidence>
<dbReference type="CDD" id="cd00051">
    <property type="entry name" value="EFh"/>
    <property type="match status" value="2"/>
</dbReference>
<evidence type="ECO:0000313" key="6">
    <source>
        <dbReference type="Proteomes" id="UP000078542"/>
    </source>
</evidence>
<dbReference type="Gene3D" id="1.10.238.10">
    <property type="entry name" value="EF-hand"/>
    <property type="match status" value="1"/>
</dbReference>
<dbReference type="InterPro" id="IPR018247">
    <property type="entry name" value="EF_Hand_1_Ca_BS"/>
</dbReference>
<dbReference type="InterPro" id="IPR028846">
    <property type="entry name" value="Recoverin"/>
</dbReference>
<dbReference type="Proteomes" id="UP000078542">
    <property type="component" value="Unassembled WGS sequence"/>
</dbReference>
<keyword evidence="1" id="KW-0479">Metal-binding</keyword>
<dbReference type="Pfam" id="PF13833">
    <property type="entry name" value="EF-hand_8"/>
    <property type="match status" value="1"/>
</dbReference>
<keyword evidence="2" id="KW-0677">Repeat</keyword>
<evidence type="ECO:0000256" key="3">
    <source>
        <dbReference type="ARBA" id="ARBA00022837"/>
    </source>
</evidence>
<sequence>MLVENESMNEWTHPKPSVDMRCGYVILVRIYGYATVNRLNILATTAGFIKTVLCSRPRQFRSAQHSLKIVDHCQAYLISQSIQEDDKHSLYVFPEQLSALTCRTGFSKDEIRKLYRAFKQLCPRGCATSGDLKPAYAKLFPLGDSARYAQLVFNNIDRDGDGIVNFNDLLGAMTSIINGNVDQKLSWIFKFYDLNGDGCITRQEMLTIVSAIYEMVQNAQAIQSMVNQQVDKFFEKMDANKDGIVSREEFMKGCKNVRDSTKDDTLSAVTGTCDDSSTTDQTGREIIHNISVQVWHYHDIELMWIGNHLHVIGIPGVHLGNFLARFEEKPITELHYVSFVNTCDFLAVILYGIVKGELRDPLAFRSSHDL</sequence>
<feature type="domain" description="EF-hand" evidence="4">
    <location>
        <begin position="144"/>
        <end position="179"/>
    </location>
</feature>
<dbReference type="PROSITE" id="PS00018">
    <property type="entry name" value="EF_HAND_1"/>
    <property type="match status" value="3"/>
</dbReference>
<dbReference type="AlphaFoldDB" id="A0A195CMG7"/>
<dbReference type="PRINTS" id="PR00450">
    <property type="entry name" value="RECOVERIN"/>
</dbReference>
<feature type="domain" description="EF-hand" evidence="4">
    <location>
        <begin position="225"/>
        <end position="260"/>
    </location>
</feature>
<feature type="domain" description="EF-hand" evidence="4">
    <location>
        <begin position="180"/>
        <end position="215"/>
    </location>
</feature>
<dbReference type="SMART" id="SM00054">
    <property type="entry name" value="EFh"/>
    <property type="match status" value="3"/>
</dbReference>
<dbReference type="InterPro" id="IPR002048">
    <property type="entry name" value="EF_hand_dom"/>
</dbReference>
<dbReference type="SUPFAM" id="SSF47473">
    <property type="entry name" value="EF-hand"/>
    <property type="match status" value="1"/>
</dbReference>
<accession>A0A195CMG7</accession>
<evidence type="ECO:0000259" key="4">
    <source>
        <dbReference type="PROSITE" id="PS50222"/>
    </source>
</evidence>
<evidence type="ECO:0000313" key="5">
    <source>
        <dbReference type="EMBL" id="KYN01885.1"/>
    </source>
</evidence>
<keyword evidence="3" id="KW-0106">Calcium</keyword>
<keyword evidence="6" id="KW-1185">Reference proteome</keyword>
<gene>
    <name evidence="5" type="ORF">ALC62_07357</name>
</gene>
<dbReference type="PROSITE" id="PS50222">
    <property type="entry name" value="EF_HAND_2"/>
    <property type="match status" value="3"/>
</dbReference>
<organism evidence="5 6">
    <name type="scientific">Cyphomyrmex costatus</name>
    <dbReference type="NCBI Taxonomy" id="456900"/>
    <lineage>
        <taxon>Eukaryota</taxon>
        <taxon>Metazoa</taxon>
        <taxon>Ecdysozoa</taxon>
        <taxon>Arthropoda</taxon>
        <taxon>Hexapoda</taxon>
        <taxon>Insecta</taxon>
        <taxon>Pterygota</taxon>
        <taxon>Neoptera</taxon>
        <taxon>Endopterygota</taxon>
        <taxon>Hymenoptera</taxon>
        <taxon>Apocrita</taxon>
        <taxon>Aculeata</taxon>
        <taxon>Formicoidea</taxon>
        <taxon>Formicidae</taxon>
        <taxon>Myrmicinae</taxon>
        <taxon>Cyphomyrmex</taxon>
    </lineage>
</organism>
<proteinExistence type="predicted"/>